<dbReference type="RefSeq" id="WP_141380979.1">
    <property type="nucleotide sequence ID" value="NZ_BJNA01000041.1"/>
</dbReference>
<name>A0A4Y3UQZ4_9MICO</name>
<keyword evidence="2" id="KW-1185">Reference proteome</keyword>
<evidence type="ECO:0000313" key="2">
    <source>
        <dbReference type="Proteomes" id="UP000319804"/>
    </source>
</evidence>
<evidence type="ECO:0000313" key="1">
    <source>
        <dbReference type="EMBL" id="TQM97907.1"/>
    </source>
</evidence>
<comment type="caution">
    <text evidence="1">The sequence shown here is derived from an EMBL/GenBank/DDBJ whole genome shotgun (WGS) entry which is preliminary data.</text>
</comment>
<dbReference type="Proteomes" id="UP000319804">
    <property type="component" value="Unassembled WGS sequence"/>
</dbReference>
<dbReference type="EMBL" id="VFPS01000003">
    <property type="protein sequence ID" value="TQM97907.1"/>
    <property type="molecule type" value="Genomic_DNA"/>
</dbReference>
<reference evidence="1 2" key="1">
    <citation type="submission" date="2019-06" db="EMBL/GenBank/DDBJ databases">
        <title>Sequencing the genomes of 1000 actinobacteria strains.</title>
        <authorList>
            <person name="Klenk H.-P."/>
        </authorList>
    </citation>
    <scope>NUCLEOTIDE SEQUENCE [LARGE SCALE GENOMIC DNA]</scope>
    <source>
        <strain evidence="1 2">DSM 20427</strain>
    </source>
</reference>
<accession>A0A4Y3UQZ4</accession>
<dbReference type="AlphaFoldDB" id="A0A4Y3UQZ4"/>
<gene>
    <name evidence="1" type="ORF">FHX68_1912</name>
</gene>
<sequence length="296" mass="28669">MNPESSWTSPSGSYKKDGSLTLTAGGDALKSDQTDDAAKGYVWIAGGTITASAGDDGVDAQTDAVISGGAISLATDDDGIHSETILVIAGGEIDITRSNEGIESADIRIAGGRSNVVSSDDGVNASGNSTSDMGGGMQDTGEKLTISDGVLTIDAQGDGLDSNGTIQMTGGEVTVFGPTANDNGALDSNGGITVSGGTLVAIGSSGMAETPDESSAQGWLAATVSGSAGSTVQITDASGAVIASYAATKTFASVVFSSPAIATSQSYTVTVDGVATTVTAGEAAGGMGGGMGGGPR</sequence>
<protein>
    <submittedName>
        <fullName evidence="1">Uncharacterized protein DUF4353</fullName>
    </submittedName>
</protein>
<proteinExistence type="predicted"/>
<dbReference type="Pfam" id="PF14262">
    <property type="entry name" value="Cthe_2159"/>
    <property type="match status" value="1"/>
</dbReference>
<organism evidence="1 2">
    <name type="scientific">Microbacterium lacticum</name>
    <dbReference type="NCBI Taxonomy" id="33885"/>
    <lineage>
        <taxon>Bacteria</taxon>
        <taxon>Bacillati</taxon>
        <taxon>Actinomycetota</taxon>
        <taxon>Actinomycetes</taxon>
        <taxon>Micrococcales</taxon>
        <taxon>Microbacteriaceae</taxon>
        <taxon>Microbacterium</taxon>
    </lineage>
</organism>
<dbReference type="OrthoDB" id="9812829at2"/>
<dbReference type="InterPro" id="IPR025584">
    <property type="entry name" value="Cthe_2159"/>
</dbReference>